<gene>
    <name evidence="1" type="ORF">JX265_008432</name>
</gene>
<proteinExistence type="predicted"/>
<dbReference type="EMBL" id="JAFIMR010000023">
    <property type="protein sequence ID" value="KAI1864708.1"/>
    <property type="molecule type" value="Genomic_DNA"/>
</dbReference>
<dbReference type="Proteomes" id="UP000829685">
    <property type="component" value="Unassembled WGS sequence"/>
</dbReference>
<evidence type="ECO:0000313" key="1">
    <source>
        <dbReference type="EMBL" id="KAI1864708.1"/>
    </source>
</evidence>
<dbReference type="AlphaFoldDB" id="A0A9Q0AM92"/>
<evidence type="ECO:0000313" key="2">
    <source>
        <dbReference type="Proteomes" id="UP000829685"/>
    </source>
</evidence>
<name>A0A9Q0AM92_9PEZI</name>
<reference evidence="1" key="1">
    <citation type="submission" date="2021-03" db="EMBL/GenBank/DDBJ databases">
        <title>Revisited historic fungal species revealed as producer of novel bioactive compounds through whole genome sequencing and comparative genomics.</title>
        <authorList>
            <person name="Vignolle G.A."/>
            <person name="Hochenegger N."/>
            <person name="Mach R.L."/>
            <person name="Mach-Aigner A.R."/>
            <person name="Javad Rahimi M."/>
            <person name="Salim K.A."/>
            <person name="Chan C.M."/>
            <person name="Lim L.B.L."/>
            <person name="Cai F."/>
            <person name="Druzhinina I.S."/>
            <person name="U'Ren J.M."/>
            <person name="Derntl C."/>
        </authorList>
    </citation>
    <scope>NUCLEOTIDE SEQUENCE</scope>
    <source>
        <strain evidence="1">TUCIM 5799</strain>
    </source>
</reference>
<protein>
    <submittedName>
        <fullName evidence="1">Uncharacterized protein</fullName>
    </submittedName>
</protein>
<keyword evidence="2" id="KW-1185">Reference proteome</keyword>
<organism evidence="1 2">
    <name type="scientific">Neoarthrinium moseri</name>
    <dbReference type="NCBI Taxonomy" id="1658444"/>
    <lineage>
        <taxon>Eukaryota</taxon>
        <taxon>Fungi</taxon>
        <taxon>Dikarya</taxon>
        <taxon>Ascomycota</taxon>
        <taxon>Pezizomycotina</taxon>
        <taxon>Sordariomycetes</taxon>
        <taxon>Xylariomycetidae</taxon>
        <taxon>Amphisphaeriales</taxon>
        <taxon>Apiosporaceae</taxon>
        <taxon>Neoarthrinium</taxon>
    </lineage>
</organism>
<sequence>MEANRTWHEPVVEVYSNLITPGVCCSAAAYDLANRRWYQFNVGDPAVRDAGWRHDTRLDEVPDDEWLSSMVEKHIKAHYRSTATLPPWNTINTNSSGLPVTFELSEEALVRRPILERFSY</sequence>
<comment type="caution">
    <text evidence="1">The sequence shown here is derived from an EMBL/GenBank/DDBJ whole genome shotgun (WGS) entry which is preliminary data.</text>
</comment>
<accession>A0A9Q0AM92</accession>